<feature type="region of interest" description="Disordered" evidence="1">
    <location>
        <begin position="1"/>
        <end position="121"/>
    </location>
</feature>
<dbReference type="AlphaFoldDB" id="A0A7S0H4P8"/>
<dbReference type="EMBL" id="HBEM01021179">
    <property type="protein sequence ID" value="CAD8455550.1"/>
    <property type="molecule type" value="Transcribed_RNA"/>
</dbReference>
<protein>
    <submittedName>
        <fullName evidence="2">Uncharacterized protein</fullName>
    </submittedName>
</protein>
<name>A0A7S0H4P8_9EUKA</name>
<sequence>MTEARAFSRNKQSMMSLAALEAQPDETPKSRKSYRSARSKTVMRPTAKAYTYGSQDKFRSGVASIAEEGQNNRSDKNIIRTPADSPLHNRNRSSNIKKTPLQFDRNSASSTERKQDTKNIA</sequence>
<accession>A0A7S0H4P8</accession>
<proteinExistence type="predicted"/>
<gene>
    <name evidence="2" type="ORF">LAMO00422_LOCUS14495</name>
</gene>
<feature type="compositionally biased region" description="Basic and acidic residues" evidence="1">
    <location>
        <begin position="111"/>
        <end position="121"/>
    </location>
</feature>
<evidence type="ECO:0000256" key="1">
    <source>
        <dbReference type="SAM" id="MobiDB-lite"/>
    </source>
</evidence>
<organism evidence="2">
    <name type="scientific">Amorphochlora amoebiformis</name>
    <dbReference type="NCBI Taxonomy" id="1561963"/>
    <lineage>
        <taxon>Eukaryota</taxon>
        <taxon>Sar</taxon>
        <taxon>Rhizaria</taxon>
        <taxon>Cercozoa</taxon>
        <taxon>Chlorarachniophyceae</taxon>
        <taxon>Amorphochlora</taxon>
    </lineage>
</organism>
<reference evidence="2" key="1">
    <citation type="submission" date="2021-01" db="EMBL/GenBank/DDBJ databases">
        <authorList>
            <person name="Corre E."/>
            <person name="Pelletier E."/>
            <person name="Niang G."/>
            <person name="Scheremetjew M."/>
            <person name="Finn R."/>
            <person name="Kale V."/>
            <person name="Holt S."/>
            <person name="Cochrane G."/>
            <person name="Meng A."/>
            <person name="Brown T."/>
            <person name="Cohen L."/>
        </authorList>
    </citation>
    <scope>NUCLEOTIDE SEQUENCE</scope>
    <source>
        <strain evidence="2">CCMP2058</strain>
    </source>
</reference>
<evidence type="ECO:0000313" key="2">
    <source>
        <dbReference type="EMBL" id="CAD8455550.1"/>
    </source>
</evidence>